<dbReference type="EMBL" id="CAXAMM010039551">
    <property type="protein sequence ID" value="CAK9087210.1"/>
    <property type="molecule type" value="Genomic_DNA"/>
</dbReference>
<feature type="compositionally biased region" description="Polar residues" evidence="1">
    <location>
        <begin position="299"/>
        <end position="308"/>
    </location>
</feature>
<dbReference type="Proteomes" id="UP001642464">
    <property type="component" value="Unassembled WGS sequence"/>
</dbReference>
<keyword evidence="4" id="KW-1185">Reference proteome</keyword>
<keyword evidence="2" id="KW-0472">Membrane</keyword>
<dbReference type="Pfam" id="PF24681">
    <property type="entry name" value="Kelch_KLHDC2_KLHL20_DRC7"/>
    <property type="match status" value="1"/>
</dbReference>
<evidence type="ECO:0000313" key="4">
    <source>
        <dbReference type="Proteomes" id="UP001642464"/>
    </source>
</evidence>
<dbReference type="PANTHER" id="PTHR22917:SF6">
    <property type="entry name" value="EG:8D8.2 PROTEIN-RELATED"/>
    <property type="match status" value="1"/>
</dbReference>
<feature type="region of interest" description="Disordered" evidence="1">
    <location>
        <begin position="287"/>
        <end position="324"/>
    </location>
</feature>
<feature type="region of interest" description="Disordered" evidence="1">
    <location>
        <begin position="1182"/>
        <end position="1225"/>
    </location>
</feature>
<feature type="region of interest" description="Disordered" evidence="1">
    <location>
        <begin position="220"/>
        <end position="244"/>
    </location>
</feature>
<dbReference type="Gene3D" id="2.120.10.80">
    <property type="entry name" value="Kelch-type beta propeller"/>
    <property type="match status" value="2"/>
</dbReference>
<keyword evidence="2" id="KW-1133">Transmembrane helix</keyword>
<evidence type="ECO:0000313" key="3">
    <source>
        <dbReference type="EMBL" id="CAK9087210.1"/>
    </source>
</evidence>
<organism evidence="3 4">
    <name type="scientific">Durusdinium trenchii</name>
    <dbReference type="NCBI Taxonomy" id="1381693"/>
    <lineage>
        <taxon>Eukaryota</taxon>
        <taxon>Sar</taxon>
        <taxon>Alveolata</taxon>
        <taxon>Dinophyceae</taxon>
        <taxon>Suessiales</taxon>
        <taxon>Symbiodiniaceae</taxon>
        <taxon>Durusdinium</taxon>
    </lineage>
</organism>
<evidence type="ECO:0000256" key="2">
    <source>
        <dbReference type="SAM" id="Phobius"/>
    </source>
</evidence>
<feature type="compositionally biased region" description="Basic and acidic residues" evidence="1">
    <location>
        <begin position="287"/>
        <end position="297"/>
    </location>
</feature>
<feature type="region of interest" description="Disordered" evidence="1">
    <location>
        <begin position="140"/>
        <end position="161"/>
    </location>
</feature>
<accession>A0ABP0QG35</accession>
<dbReference type="PANTHER" id="PTHR22917">
    <property type="entry name" value="HEMOPEXIN DOMAIN-CONTAINING PROTEIN"/>
    <property type="match status" value="1"/>
</dbReference>
<protein>
    <submittedName>
        <fullName evidence="3">Leucine-zipper-like transcriptional regulator 1 (LZTR-1)</fullName>
    </submittedName>
</protein>
<dbReference type="SUPFAM" id="SSF117281">
    <property type="entry name" value="Kelch motif"/>
    <property type="match status" value="2"/>
</dbReference>
<comment type="caution">
    <text evidence="3">The sequence shown here is derived from an EMBL/GenBank/DDBJ whole genome shotgun (WGS) entry which is preliminary data.</text>
</comment>
<name>A0ABP0QG35_9DINO</name>
<dbReference type="InterPro" id="IPR015915">
    <property type="entry name" value="Kelch-typ_b-propeller"/>
</dbReference>
<reference evidence="3 4" key="1">
    <citation type="submission" date="2024-02" db="EMBL/GenBank/DDBJ databases">
        <authorList>
            <person name="Chen Y."/>
            <person name="Shah S."/>
            <person name="Dougan E. K."/>
            <person name="Thang M."/>
            <person name="Chan C."/>
        </authorList>
    </citation>
    <scope>NUCLEOTIDE SEQUENCE [LARGE SCALE GENOMIC DNA]</scope>
</reference>
<feature type="transmembrane region" description="Helical" evidence="2">
    <location>
        <begin position="858"/>
        <end position="880"/>
    </location>
</feature>
<feature type="region of interest" description="Disordered" evidence="1">
    <location>
        <begin position="1"/>
        <end position="81"/>
    </location>
</feature>
<dbReference type="InterPro" id="IPR051298">
    <property type="entry name" value="Heme_transport/Cell_adhesion"/>
</dbReference>
<evidence type="ECO:0000256" key="1">
    <source>
        <dbReference type="SAM" id="MobiDB-lite"/>
    </source>
</evidence>
<sequence length="1245" mass="136394">MKQRKYSLPLSPVLQRGPPSAERLLSPGTRTTTAARSSGVTPRGPRRSPWSAPAPATPEKLRPSVAPRGWERGSCLKDKSPRWVNVTSGESLARSGVGEVDEVKSLKSKVKEMTSNRSDLLASEVIDWKESDAEQRFCKDSPMEAQLVDPKTAQSAKPESWADQCRAVSDLMKPFRESLEALQGVGTPNGVSAPNFSAKPGVLRQCPLMIAAVTALQKALDSPERTGNDDGGTGNSSQEVGEEARLAEVKAEIEDLEGQVFVLERGVRAKDLEEVAAQLRSRVAELREEEARGKEPKNIIQNRQAQRNGEQEGREGTGSEAGEPELGSRAEILRSMVFWLCLPLCIANFLTVFAEWINETVNSPFQPVGRSVQAAAWDSASQQLWIHAGNEQLVLEDLWTFDFESRTWDLKQQRRQYRPSARSDHVAVWDPERRSLWIHGGFTGTVGPHNKFFGDLWRYSGNSWTLEADETVYGPSPRSDHVAVWDAASSTLWIHGEKNGHGILLGDLWRFDSPPNRPSWSWSRVVDNEPPSARAHHVAVWDDTNAAIWVHGGYDGGLSGSVLRRDLLKFDTNTNRWTWISNGGPSGRAYHVGAWDPTNLAIWIHGGFDGLARRDLWKFNTQTRIWDLVTEQQGPSRRFNHAAAWDIKSMSFWVHGGYSDGNVARDLWRFHVTTTSTTWTTSSSSSSSRTTSTSKTRTTITSTSSTTISTSSTMTTSSTTKTSSTTSTSTSSTTLSSTTTSKTTTQSTTSSTTPSTTTSITTTSTTTTTTTTQSTTSSTTPSTTTTYSTTTTSHTITTTSKTSTTKTSTTSTTFTSTSSSTISSTSTITRSSSTSSTGTFTTSTSSTVTVTTTACPDLAIAIVCPAVGVLIATLAALVAWRCLRRRFIVIPVPPPLPPPPECIPHPPMLPFPVEEVYVLPLYSCVEALTESAPQARCKSLKGSSCLRLAGFPDLYPRKLCSIAPVRHISIDIKPAAPSFQRVIRPQLGTPTPGPYPNVSSRHCCKEPLRTCNSQPPLRTPPSVGQARPAFQQPEPLLEIIRQVPIVRGARGSLEHLVGDLPCLNLDRGMRRVCQPVLYSYIDMTPQLEHLTVVRTIVEVDQPHAFPMQGPALTLRPCLAYEPATQKPRALRLPQSAPSLCVPARTPPYVRLPCFLQTLDPPPCAPLCGPPCVPPMCLPDPPPTPPSPGDPSSRRRSRTQDATSRMKRRDRDRTPGPGFYEPRDQNHFGWIPGLVPGFPHVRRRYD</sequence>
<feature type="region of interest" description="Disordered" evidence="1">
    <location>
        <begin position="678"/>
        <end position="843"/>
    </location>
</feature>
<feature type="compositionally biased region" description="Low complexity" evidence="1">
    <location>
        <begin position="47"/>
        <end position="58"/>
    </location>
</feature>
<feature type="compositionally biased region" description="Polar residues" evidence="1">
    <location>
        <begin position="28"/>
        <end position="40"/>
    </location>
</feature>
<feature type="compositionally biased region" description="Basic and acidic residues" evidence="1">
    <location>
        <begin position="69"/>
        <end position="81"/>
    </location>
</feature>
<gene>
    <name evidence="3" type="ORF">SCF082_LOCUS41227</name>
</gene>
<keyword evidence="2" id="KW-0812">Transmembrane</keyword>
<proteinExistence type="predicted"/>